<dbReference type="GO" id="GO:0005509">
    <property type="term" value="F:calcium ion binding"/>
    <property type="evidence" value="ECO:0007669"/>
    <property type="project" value="InterPro"/>
</dbReference>
<feature type="compositionally biased region" description="Pro residues" evidence="1">
    <location>
        <begin position="228"/>
        <end position="245"/>
    </location>
</feature>
<dbReference type="RefSeq" id="WP_008071111.1">
    <property type="nucleotide sequence ID" value="NZ_AQWK01000008.1"/>
</dbReference>
<dbReference type="SMART" id="SM00054">
    <property type="entry name" value="EFh"/>
    <property type="match status" value="2"/>
</dbReference>
<dbReference type="OrthoDB" id="113323at2"/>
<dbReference type="HOGENOM" id="CLU_091273_4_0_5"/>
<sequence>MKKLLLAGVAAGLMLSAAVEFAAPAFAEKAPQSQDKGGPDREIAWADVKAKADGLWDKLDANHDGKLDQADRDARVLEHFAEIDANHDGVVSKDEFLAFHHAREAKWKEKREDMPPPPPPGGKGPEGKGPEGKGPEGNGPHGMGMMGPHRMHPGMMGPEGFIGEAIIHPAMREARQGDTLTRAAFDAAVKARFDKLDANHDGKLTREERRAAFGPRGPHGWHHEGRRGPPPGDGDGPPPPSGDEM</sequence>
<dbReference type="eggNOG" id="COG5126">
    <property type="taxonomic scope" value="Bacteria"/>
</dbReference>
<dbReference type="InterPro" id="IPR002048">
    <property type="entry name" value="EF_hand_dom"/>
</dbReference>
<dbReference type="SUPFAM" id="SSF47473">
    <property type="entry name" value="EF-hand"/>
    <property type="match status" value="1"/>
</dbReference>
<organism evidence="4 5">
    <name type="scientific">Novosphingobium nitrogenifigens DSM 19370</name>
    <dbReference type="NCBI Taxonomy" id="983920"/>
    <lineage>
        <taxon>Bacteria</taxon>
        <taxon>Pseudomonadati</taxon>
        <taxon>Pseudomonadota</taxon>
        <taxon>Alphaproteobacteria</taxon>
        <taxon>Sphingomonadales</taxon>
        <taxon>Sphingomonadaceae</taxon>
        <taxon>Novosphingobium</taxon>
    </lineage>
</organism>
<proteinExistence type="predicted"/>
<dbReference type="PROSITE" id="PS50222">
    <property type="entry name" value="EF_HAND_2"/>
    <property type="match status" value="2"/>
</dbReference>
<feature type="region of interest" description="Disordered" evidence="1">
    <location>
        <begin position="106"/>
        <end position="160"/>
    </location>
</feature>
<name>F1ZCM0_9SPHN</name>
<gene>
    <name evidence="4" type="ORF">Y88_2968</name>
</gene>
<protein>
    <submittedName>
        <fullName evidence="4">Calcium-binding EF-hand protein</fullName>
    </submittedName>
</protein>
<evidence type="ECO:0000256" key="1">
    <source>
        <dbReference type="SAM" id="MobiDB-lite"/>
    </source>
</evidence>
<keyword evidence="2" id="KW-0732">Signal</keyword>
<dbReference type="Pfam" id="PF13202">
    <property type="entry name" value="EF-hand_5"/>
    <property type="match status" value="2"/>
</dbReference>
<feature type="chain" id="PRO_5003277973" evidence="2">
    <location>
        <begin position="23"/>
        <end position="245"/>
    </location>
</feature>
<feature type="compositionally biased region" description="Basic and acidic residues" evidence="1">
    <location>
        <begin position="194"/>
        <end position="211"/>
    </location>
</feature>
<evidence type="ECO:0000313" key="4">
    <source>
        <dbReference type="EMBL" id="EGD57643.1"/>
    </source>
</evidence>
<dbReference type="Proteomes" id="UP000004728">
    <property type="component" value="Unassembled WGS sequence"/>
</dbReference>
<dbReference type="AlphaFoldDB" id="F1ZCM0"/>
<feature type="compositionally biased region" description="Gly residues" evidence="1">
    <location>
        <begin position="135"/>
        <end position="145"/>
    </location>
</feature>
<dbReference type="PROSITE" id="PS00018">
    <property type="entry name" value="EF_HAND_1"/>
    <property type="match status" value="1"/>
</dbReference>
<feature type="signal peptide" evidence="2">
    <location>
        <begin position="1"/>
        <end position="22"/>
    </location>
</feature>
<feature type="compositionally biased region" description="Basic and acidic residues" evidence="1">
    <location>
        <begin position="125"/>
        <end position="134"/>
    </location>
</feature>
<evidence type="ECO:0000256" key="2">
    <source>
        <dbReference type="SAM" id="SignalP"/>
    </source>
</evidence>
<reference evidence="4 5" key="1">
    <citation type="journal article" date="2012" name="J. Bacteriol.">
        <title>Draft Genome Sequence of Novosphingobium nitrogenifigens Y88T.</title>
        <authorList>
            <person name="Strabala T.J."/>
            <person name="Macdonald L."/>
            <person name="Liu V."/>
            <person name="Smit A.M."/>
        </authorList>
    </citation>
    <scope>NUCLEOTIDE SEQUENCE [LARGE SCALE GENOMIC DNA]</scope>
    <source>
        <strain evidence="4 5">DSM 19370</strain>
    </source>
</reference>
<dbReference type="InParanoid" id="F1ZCM0"/>
<dbReference type="InterPro" id="IPR011992">
    <property type="entry name" value="EF-hand-dom_pair"/>
</dbReference>
<feature type="domain" description="EF-hand" evidence="3">
    <location>
        <begin position="71"/>
        <end position="106"/>
    </location>
</feature>
<dbReference type="Gene3D" id="1.10.238.10">
    <property type="entry name" value="EF-hand"/>
    <property type="match status" value="2"/>
</dbReference>
<feature type="domain" description="EF-hand" evidence="3">
    <location>
        <begin position="184"/>
        <end position="219"/>
    </location>
</feature>
<dbReference type="InterPro" id="IPR018247">
    <property type="entry name" value="EF_Hand_1_Ca_BS"/>
</dbReference>
<comment type="caution">
    <text evidence="4">The sequence shown here is derived from an EMBL/GenBank/DDBJ whole genome shotgun (WGS) entry which is preliminary data.</text>
</comment>
<dbReference type="EMBL" id="AEWJ01000054">
    <property type="protein sequence ID" value="EGD57643.1"/>
    <property type="molecule type" value="Genomic_DNA"/>
</dbReference>
<evidence type="ECO:0000259" key="3">
    <source>
        <dbReference type="PROSITE" id="PS50222"/>
    </source>
</evidence>
<keyword evidence="5" id="KW-1185">Reference proteome</keyword>
<dbReference type="STRING" id="983920.Y88_2968"/>
<evidence type="ECO:0000313" key="5">
    <source>
        <dbReference type="Proteomes" id="UP000004728"/>
    </source>
</evidence>
<feature type="region of interest" description="Disordered" evidence="1">
    <location>
        <begin position="194"/>
        <end position="245"/>
    </location>
</feature>
<accession>F1ZCM0</accession>